<evidence type="ECO:0000256" key="1">
    <source>
        <dbReference type="SAM" id="MobiDB-lite"/>
    </source>
</evidence>
<dbReference type="WBParaSite" id="MBELARI_LOCUS390">
    <property type="protein sequence ID" value="MBELARI_LOCUS390"/>
    <property type="gene ID" value="MBELARI_LOCUS390"/>
</dbReference>
<keyword evidence="2" id="KW-0812">Transmembrane</keyword>
<evidence type="ECO:0000313" key="4">
    <source>
        <dbReference type="WBParaSite" id="MBELARI_LOCUS390"/>
    </source>
</evidence>
<evidence type="ECO:0000256" key="2">
    <source>
        <dbReference type="SAM" id="Phobius"/>
    </source>
</evidence>
<organism evidence="3 4">
    <name type="scientific">Mesorhabditis belari</name>
    <dbReference type="NCBI Taxonomy" id="2138241"/>
    <lineage>
        <taxon>Eukaryota</taxon>
        <taxon>Metazoa</taxon>
        <taxon>Ecdysozoa</taxon>
        <taxon>Nematoda</taxon>
        <taxon>Chromadorea</taxon>
        <taxon>Rhabditida</taxon>
        <taxon>Rhabditina</taxon>
        <taxon>Rhabditomorpha</taxon>
        <taxon>Rhabditoidea</taxon>
        <taxon>Rhabditidae</taxon>
        <taxon>Mesorhabditinae</taxon>
        <taxon>Mesorhabditis</taxon>
    </lineage>
</organism>
<evidence type="ECO:0000313" key="3">
    <source>
        <dbReference type="Proteomes" id="UP000887575"/>
    </source>
</evidence>
<dbReference type="AlphaFoldDB" id="A0AAF3J8Z8"/>
<feature type="region of interest" description="Disordered" evidence="1">
    <location>
        <begin position="12"/>
        <end position="74"/>
    </location>
</feature>
<dbReference type="Proteomes" id="UP000887575">
    <property type="component" value="Unassembled WGS sequence"/>
</dbReference>
<protein>
    <submittedName>
        <fullName evidence="4">Uncharacterized protein</fullName>
    </submittedName>
</protein>
<accession>A0AAF3J8Z8</accession>
<feature type="transmembrane region" description="Helical" evidence="2">
    <location>
        <begin position="131"/>
        <end position="153"/>
    </location>
</feature>
<keyword evidence="3" id="KW-1185">Reference proteome</keyword>
<keyword evidence="2" id="KW-0472">Membrane</keyword>
<reference evidence="4" key="1">
    <citation type="submission" date="2024-02" db="UniProtKB">
        <authorList>
            <consortium name="WormBaseParasite"/>
        </authorList>
    </citation>
    <scope>IDENTIFICATION</scope>
</reference>
<keyword evidence="2" id="KW-1133">Transmembrane helix</keyword>
<feature type="compositionally biased region" description="Low complexity" evidence="1">
    <location>
        <begin position="26"/>
        <end position="37"/>
    </location>
</feature>
<sequence>MSNAFKALQHLRQNPGRRLDQDDSDPQYASPAQSQQSRRLGRTSAGEPINQSGHVWGSMKRRTTDTTATTSNDSSIGYAIVPEVSRTGERNHVSNDAAAFIRISSITIPQDSSDQPGRIEDNGMGNSTENLLLWILLLVVLAAPPLLNFIAYLEVHNETRERDYFCSSTASILYHSAPRDTQLKCRLALPLSSFTFYQ</sequence>
<proteinExistence type="predicted"/>
<name>A0AAF3J8Z8_9BILA</name>